<dbReference type="Proteomes" id="UP000001918">
    <property type="component" value="Chromosome"/>
</dbReference>
<evidence type="ECO:0000313" key="2">
    <source>
        <dbReference type="EMBL" id="ACZ00027.1"/>
    </source>
</evidence>
<dbReference type="OrthoDB" id="3825558at2"/>
<dbReference type="HOGENOM" id="CLU_123281_2_1_11"/>
<proteinExistence type="predicted"/>
<dbReference type="AlphaFoldDB" id="D1A541"/>
<feature type="transmembrane region" description="Helical" evidence="1">
    <location>
        <begin position="36"/>
        <end position="57"/>
    </location>
</feature>
<name>D1A541_THECD</name>
<dbReference type="Pfam" id="PF11377">
    <property type="entry name" value="DUF3180"/>
    <property type="match status" value="1"/>
</dbReference>
<accession>D1A541</accession>
<dbReference type="RefSeq" id="WP_012854809.1">
    <property type="nucleotide sequence ID" value="NC_013510.1"/>
</dbReference>
<reference evidence="2 3" key="1">
    <citation type="journal article" date="2011" name="Stand. Genomic Sci.">
        <title>Complete genome sequence of Thermomonospora curvata type strain (B9).</title>
        <authorList>
            <person name="Chertkov O."/>
            <person name="Sikorski J."/>
            <person name="Nolan M."/>
            <person name="Lapidus A."/>
            <person name="Lucas S."/>
            <person name="Del Rio T.G."/>
            <person name="Tice H."/>
            <person name="Cheng J.F."/>
            <person name="Goodwin L."/>
            <person name="Pitluck S."/>
            <person name="Liolios K."/>
            <person name="Ivanova N."/>
            <person name="Mavromatis K."/>
            <person name="Mikhailova N."/>
            <person name="Ovchinnikova G."/>
            <person name="Pati A."/>
            <person name="Chen A."/>
            <person name="Palaniappan K."/>
            <person name="Djao O.D."/>
            <person name="Land M."/>
            <person name="Hauser L."/>
            <person name="Chang Y.J."/>
            <person name="Jeffries C.D."/>
            <person name="Brettin T."/>
            <person name="Han C."/>
            <person name="Detter J.C."/>
            <person name="Rohde M."/>
            <person name="Goker M."/>
            <person name="Woyke T."/>
            <person name="Bristow J."/>
            <person name="Eisen J.A."/>
            <person name="Markowitz V."/>
            <person name="Hugenholtz P."/>
            <person name="Klenk H.P."/>
            <person name="Kyrpides N.C."/>
        </authorList>
    </citation>
    <scope>NUCLEOTIDE SEQUENCE [LARGE SCALE GENOMIC DNA]</scope>
    <source>
        <strain evidence="3">ATCC 19995 / DSM 43183 / JCM 3096 / KCTC 9072 / NBRC 15933 / NCIMB 10081 / Henssen B9</strain>
    </source>
</reference>
<evidence type="ECO:0000313" key="3">
    <source>
        <dbReference type="Proteomes" id="UP000001918"/>
    </source>
</evidence>
<keyword evidence="3" id="KW-1185">Reference proteome</keyword>
<dbReference type="eggNOG" id="ENOG5033CMQ">
    <property type="taxonomic scope" value="Bacteria"/>
</dbReference>
<evidence type="ECO:0000256" key="1">
    <source>
        <dbReference type="SAM" id="Phobius"/>
    </source>
</evidence>
<evidence type="ECO:0008006" key="4">
    <source>
        <dbReference type="Google" id="ProtNLM"/>
    </source>
</evidence>
<dbReference type="InterPro" id="IPR021517">
    <property type="entry name" value="DUF3180"/>
</dbReference>
<keyword evidence="1" id="KW-1133">Transmembrane helix</keyword>
<gene>
    <name evidence="2" type="ordered locus">Tcur_4499</name>
</gene>
<organism evidence="2 3">
    <name type="scientific">Thermomonospora curvata (strain ATCC 19995 / DSM 43183 / JCM 3096 / KCTC 9072 / NBRC 15933 / NCIMB 10081 / Henssen B9)</name>
    <dbReference type="NCBI Taxonomy" id="471852"/>
    <lineage>
        <taxon>Bacteria</taxon>
        <taxon>Bacillati</taxon>
        <taxon>Actinomycetota</taxon>
        <taxon>Actinomycetes</taxon>
        <taxon>Streptosporangiales</taxon>
        <taxon>Thermomonosporaceae</taxon>
        <taxon>Thermomonospora</taxon>
    </lineage>
</organism>
<protein>
    <recommendedName>
        <fullName evidence="4">Secreted protein</fullName>
    </recommendedName>
</protein>
<dbReference type="InterPro" id="IPR036259">
    <property type="entry name" value="MFS_trans_sf"/>
</dbReference>
<feature type="transmembrane region" description="Helical" evidence="1">
    <location>
        <begin position="78"/>
        <end position="103"/>
    </location>
</feature>
<dbReference type="EMBL" id="CP001738">
    <property type="protein sequence ID" value="ACZ00027.1"/>
    <property type="molecule type" value="Genomic_DNA"/>
</dbReference>
<dbReference type="STRING" id="471852.Tcur_4499"/>
<dbReference type="SUPFAM" id="SSF103473">
    <property type="entry name" value="MFS general substrate transporter"/>
    <property type="match status" value="1"/>
</dbReference>
<dbReference type="KEGG" id="tcu:Tcur_4499"/>
<feature type="transmembrane region" description="Helical" evidence="1">
    <location>
        <begin position="115"/>
        <end position="135"/>
    </location>
</feature>
<keyword evidence="1" id="KW-0812">Transmembrane</keyword>
<keyword evidence="1" id="KW-0472">Membrane</keyword>
<sequence>MRPTRPAVLVALAAGIALLVWGLLQAVYGSLPKLPWTMAPTMLLLALGEGFTAYNLWRRIRRRPGTRPVEPLMVARMAALAKASAHAGAAIAGIFTGFVLYLSSRLDKDVPREDFFVSIGTLVAALTLVGAAIWLEYACRVPKGPDDDRDEDASPPDPAHW</sequence>